<evidence type="ECO:0000313" key="10">
    <source>
        <dbReference type="EMBL" id="WOJ91901.1"/>
    </source>
</evidence>
<name>A0ABZ0HYA3_9GAMM</name>
<dbReference type="RefSeq" id="WP_407346464.1">
    <property type="nucleotide sequence ID" value="NZ_CP136864.1"/>
</dbReference>
<accession>A0ABZ0HYA3</accession>
<comment type="function">
    <text evidence="1">Specific class of high-redox-potential 4Fe-4S ferredoxins. Functions in anaerobic electron transport in most purple and in some other photosynthetic bacteria and in at least one genus (Paracoccus) of halophilic, denitrifying bacteria.</text>
</comment>
<dbReference type="Gene3D" id="4.10.490.10">
    <property type="entry name" value="High potential iron-sulphur protein"/>
    <property type="match status" value="1"/>
</dbReference>
<protein>
    <submittedName>
        <fullName evidence="10">High-potential iron-sulfur protein</fullName>
    </submittedName>
</protein>
<keyword evidence="2" id="KW-0813">Transport</keyword>
<keyword evidence="4" id="KW-0479">Metal-binding</keyword>
<feature type="domain" description="High potential iron-sulfur proteins family profile" evidence="9">
    <location>
        <begin position="130"/>
        <end position="188"/>
    </location>
</feature>
<keyword evidence="11" id="KW-1185">Reference proteome</keyword>
<dbReference type="Pfam" id="PF01355">
    <property type="entry name" value="HIPIP"/>
    <property type="match status" value="1"/>
</dbReference>
<evidence type="ECO:0000313" key="11">
    <source>
        <dbReference type="Proteomes" id="UP001626537"/>
    </source>
</evidence>
<evidence type="ECO:0000256" key="7">
    <source>
        <dbReference type="ARBA" id="ARBA00023014"/>
    </source>
</evidence>
<feature type="coiled-coil region" evidence="8">
    <location>
        <begin position="82"/>
        <end position="120"/>
    </location>
</feature>
<evidence type="ECO:0000256" key="8">
    <source>
        <dbReference type="SAM" id="Coils"/>
    </source>
</evidence>
<evidence type="ECO:0000256" key="6">
    <source>
        <dbReference type="ARBA" id="ARBA00023004"/>
    </source>
</evidence>
<keyword evidence="5" id="KW-0249">Electron transport</keyword>
<evidence type="ECO:0000256" key="5">
    <source>
        <dbReference type="ARBA" id="ARBA00022982"/>
    </source>
</evidence>
<evidence type="ECO:0000256" key="1">
    <source>
        <dbReference type="ARBA" id="ARBA00002137"/>
    </source>
</evidence>
<organism evidence="10 11">
    <name type="scientific">Congregibacter variabilis</name>
    <dbReference type="NCBI Taxonomy" id="3081200"/>
    <lineage>
        <taxon>Bacteria</taxon>
        <taxon>Pseudomonadati</taxon>
        <taxon>Pseudomonadota</taxon>
        <taxon>Gammaproteobacteria</taxon>
        <taxon>Cellvibrionales</taxon>
        <taxon>Halieaceae</taxon>
        <taxon>Congregibacter</taxon>
    </lineage>
</organism>
<dbReference type="SUPFAM" id="SSF57652">
    <property type="entry name" value="HIPIP (high potential iron protein)"/>
    <property type="match status" value="1"/>
</dbReference>
<sequence length="192" mass="19734">MTKKSTNIASQTPANSEVELIVTGRRRVLEMMGMAAVALPVLGLQACGSDEGSAPASSAMDKVEPAMKDVAAKAESATASMAEQVKATAEDASQSVEAAAEEVESEVQEAASQAQTIATDAMAQLDENGPQAMGLGYKHDATTVDNARYKSGQQCSNCVLFQGGSSEWGGCPLFTGKQVKATGWCSAYSAAG</sequence>
<evidence type="ECO:0000256" key="4">
    <source>
        <dbReference type="ARBA" id="ARBA00022723"/>
    </source>
</evidence>
<dbReference type="InterPro" id="IPR000170">
    <property type="entry name" value="High_potential_FeS_prot"/>
</dbReference>
<gene>
    <name evidence="10" type="ORF">R0135_08870</name>
</gene>
<keyword evidence="6" id="KW-0408">Iron</keyword>
<reference evidence="10 11" key="1">
    <citation type="submission" date="2023-10" db="EMBL/GenBank/DDBJ databases">
        <title>Two novel species belonging to the OM43/NOR5 clade.</title>
        <authorList>
            <person name="Park M."/>
        </authorList>
    </citation>
    <scope>NUCLEOTIDE SEQUENCE [LARGE SCALE GENOMIC DNA]</scope>
    <source>
        <strain evidence="10 11">IMCC43200</strain>
    </source>
</reference>
<keyword evidence="3" id="KW-0004">4Fe-4S</keyword>
<dbReference type="EMBL" id="CP136864">
    <property type="protein sequence ID" value="WOJ91901.1"/>
    <property type="molecule type" value="Genomic_DNA"/>
</dbReference>
<keyword evidence="8" id="KW-0175">Coiled coil</keyword>
<dbReference type="InterPro" id="IPR036369">
    <property type="entry name" value="HIPIP_sf"/>
</dbReference>
<keyword evidence="7" id="KW-0411">Iron-sulfur</keyword>
<evidence type="ECO:0000256" key="2">
    <source>
        <dbReference type="ARBA" id="ARBA00022448"/>
    </source>
</evidence>
<proteinExistence type="predicted"/>
<dbReference type="Proteomes" id="UP001626537">
    <property type="component" value="Chromosome"/>
</dbReference>
<evidence type="ECO:0000259" key="9">
    <source>
        <dbReference type="Pfam" id="PF01355"/>
    </source>
</evidence>
<evidence type="ECO:0000256" key="3">
    <source>
        <dbReference type="ARBA" id="ARBA00022485"/>
    </source>
</evidence>